<feature type="non-terminal residue" evidence="1">
    <location>
        <position position="28"/>
    </location>
</feature>
<name>A0A815UEH8_9BILA</name>
<dbReference type="Gene3D" id="6.20.370.120">
    <property type="match status" value="1"/>
</dbReference>
<dbReference type="EMBL" id="CAJNOL010012510">
    <property type="protein sequence ID" value="CAF1660123.1"/>
    <property type="molecule type" value="Genomic_DNA"/>
</dbReference>
<protein>
    <submittedName>
        <fullName evidence="1">Uncharacterized protein</fullName>
    </submittedName>
</protein>
<dbReference type="Proteomes" id="UP000663870">
    <property type="component" value="Unassembled WGS sequence"/>
</dbReference>
<evidence type="ECO:0000313" key="1">
    <source>
        <dbReference type="EMBL" id="CAF1515894.1"/>
    </source>
</evidence>
<dbReference type="Proteomes" id="UP000663854">
    <property type="component" value="Unassembled WGS sequence"/>
</dbReference>
<evidence type="ECO:0000313" key="4">
    <source>
        <dbReference type="Proteomes" id="UP000663870"/>
    </source>
</evidence>
<keyword evidence="4" id="KW-1185">Reference proteome</keyword>
<sequence>MEFPFDINVVLPNEITIINGDYRILNHG</sequence>
<evidence type="ECO:0000313" key="3">
    <source>
        <dbReference type="Proteomes" id="UP000663854"/>
    </source>
</evidence>
<dbReference type="EMBL" id="CAJNOH010010683">
    <property type="protein sequence ID" value="CAF1515894.1"/>
    <property type="molecule type" value="Genomic_DNA"/>
</dbReference>
<accession>A0A815UEH8</accession>
<reference evidence="1" key="1">
    <citation type="submission" date="2021-02" db="EMBL/GenBank/DDBJ databases">
        <authorList>
            <person name="Nowell W R."/>
        </authorList>
    </citation>
    <scope>NUCLEOTIDE SEQUENCE</scope>
</reference>
<gene>
    <name evidence="2" type="ORF">JXQ802_LOCUS55927</name>
    <name evidence="1" type="ORF">PYM288_LOCUS39382</name>
</gene>
<comment type="caution">
    <text evidence="1">The sequence shown here is derived from an EMBL/GenBank/DDBJ whole genome shotgun (WGS) entry which is preliminary data.</text>
</comment>
<proteinExistence type="predicted"/>
<evidence type="ECO:0000313" key="2">
    <source>
        <dbReference type="EMBL" id="CAF1660123.1"/>
    </source>
</evidence>
<dbReference type="AlphaFoldDB" id="A0A815UEH8"/>
<organism evidence="1 3">
    <name type="scientific">Rotaria sordida</name>
    <dbReference type="NCBI Taxonomy" id="392033"/>
    <lineage>
        <taxon>Eukaryota</taxon>
        <taxon>Metazoa</taxon>
        <taxon>Spiralia</taxon>
        <taxon>Gnathifera</taxon>
        <taxon>Rotifera</taxon>
        <taxon>Eurotatoria</taxon>
        <taxon>Bdelloidea</taxon>
        <taxon>Philodinida</taxon>
        <taxon>Philodinidae</taxon>
        <taxon>Rotaria</taxon>
    </lineage>
</organism>